<proteinExistence type="predicted"/>
<evidence type="ECO:0008006" key="4">
    <source>
        <dbReference type="Google" id="ProtNLM"/>
    </source>
</evidence>
<dbReference type="RefSeq" id="WP_135058531.1">
    <property type="nucleotide sequence ID" value="NZ_JADGLC010000033.1"/>
</dbReference>
<accession>A0A4Y9JRK9</accession>
<dbReference type="EMBL" id="SPPA01000033">
    <property type="protein sequence ID" value="TFV07972.1"/>
    <property type="molecule type" value="Genomic_DNA"/>
</dbReference>
<gene>
    <name evidence="2" type="ORF">E4T80_11485</name>
</gene>
<dbReference type="PROSITE" id="PS51257">
    <property type="entry name" value="PROKAR_LIPOPROTEIN"/>
    <property type="match status" value="1"/>
</dbReference>
<evidence type="ECO:0000313" key="2">
    <source>
        <dbReference type="EMBL" id="TFV07972.1"/>
    </source>
</evidence>
<name>A0A4Y9JRK9_9PAST</name>
<feature type="signal peptide" evidence="1">
    <location>
        <begin position="1"/>
        <end position="21"/>
    </location>
</feature>
<reference evidence="2 3" key="1">
    <citation type="submission" date="2019-03" db="EMBL/GenBank/DDBJ databases">
        <title>Diversity of the mouse oral microbiome.</title>
        <authorList>
            <person name="Joseph S."/>
            <person name="Aduse-Opoku J."/>
            <person name="Curtis M."/>
            <person name="Wade W."/>
            <person name="Hashim A."/>
        </authorList>
    </citation>
    <scope>NUCLEOTIDE SEQUENCE [LARGE SCALE GENOMIC DNA]</scope>
    <source>
        <strain evidence="2 3">WT12</strain>
    </source>
</reference>
<comment type="caution">
    <text evidence="2">The sequence shown here is derived from an EMBL/GenBank/DDBJ whole genome shotgun (WGS) entry which is preliminary data.</text>
</comment>
<organism evidence="2 3">
    <name type="scientific">Muribacter muris</name>
    <dbReference type="NCBI Taxonomy" id="67855"/>
    <lineage>
        <taxon>Bacteria</taxon>
        <taxon>Pseudomonadati</taxon>
        <taxon>Pseudomonadota</taxon>
        <taxon>Gammaproteobacteria</taxon>
        <taxon>Pasteurellales</taxon>
        <taxon>Pasteurellaceae</taxon>
        <taxon>Muribacter</taxon>
    </lineage>
</organism>
<protein>
    <recommendedName>
        <fullName evidence="4">Lipoprotein</fullName>
    </recommendedName>
</protein>
<dbReference type="AlphaFoldDB" id="A0A4Y9JRK9"/>
<evidence type="ECO:0000313" key="3">
    <source>
        <dbReference type="Proteomes" id="UP000297396"/>
    </source>
</evidence>
<dbReference type="OrthoDB" id="5679411at2"/>
<feature type="chain" id="PRO_5021309930" description="Lipoprotein" evidence="1">
    <location>
        <begin position="22"/>
        <end position="117"/>
    </location>
</feature>
<sequence>MKKLLVLPLFLVLLSSCGISPQEMRNLPKQVYSSDKSRDELKSCLLDKLDEFRPDRISVNDFSDKTEIFIGAVQAGKLRNHYLFSIQNKQILLSKYDGYYTPLSINEAIGYIQSCSK</sequence>
<evidence type="ECO:0000256" key="1">
    <source>
        <dbReference type="SAM" id="SignalP"/>
    </source>
</evidence>
<dbReference type="Proteomes" id="UP000297396">
    <property type="component" value="Unassembled WGS sequence"/>
</dbReference>
<keyword evidence="1" id="KW-0732">Signal</keyword>